<comment type="caution">
    <text evidence="2">The sequence shown here is derived from an EMBL/GenBank/DDBJ whole genome shotgun (WGS) entry which is preliminary data.</text>
</comment>
<keyword evidence="3" id="KW-1185">Reference proteome</keyword>
<dbReference type="RefSeq" id="WP_386395586.1">
    <property type="nucleotide sequence ID" value="NZ_JBHSPT010000023.1"/>
</dbReference>
<name>A0ABW1LWT1_9ACTN</name>
<proteinExistence type="predicted"/>
<evidence type="ECO:0000313" key="2">
    <source>
        <dbReference type="EMBL" id="MFC6055885.1"/>
    </source>
</evidence>
<protein>
    <submittedName>
        <fullName evidence="2">Uncharacterized protein</fullName>
    </submittedName>
</protein>
<evidence type="ECO:0000256" key="1">
    <source>
        <dbReference type="SAM" id="MobiDB-lite"/>
    </source>
</evidence>
<gene>
    <name evidence="2" type="ORF">ACFP50_10565</name>
</gene>
<reference evidence="3" key="1">
    <citation type="journal article" date="2019" name="Int. J. Syst. Evol. Microbiol.">
        <title>The Global Catalogue of Microorganisms (GCM) 10K type strain sequencing project: providing services to taxonomists for standard genome sequencing and annotation.</title>
        <authorList>
            <consortium name="The Broad Institute Genomics Platform"/>
            <consortium name="The Broad Institute Genome Sequencing Center for Infectious Disease"/>
            <person name="Wu L."/>
            <person name="Ma J."/>
        </authorList>
    </citation>
    <scope>NUCLEOTIDE SEQUENCE [LARGE SCALE GENOMIC DNA]</scope>
    <source>
        <strain evidence="3">JCM 12763</strain>
    </source>
</reference>
<feature type="compositionally biased region" description="Polar residues" evidence="1">
    <location>
        <begin position="1"/>
        <end position="13"/>
    </location>
</feature>
<sequence>MSKPKNWSRQPDPQGSRRRGEKSRSLAPELLMYRPDELLKPADLLTRFSESAQHLIENIPDEDRPKQAAILSAIRQGVLEAFRTRDEHLARLVESDLEARGSGNRMSSLKWQVSIRKALLGLGVRVVEDSSERELFVVVEGDGDDFELVRPAYVDQATGKLILSGQLRRVAVIKQSGSQGKTRRAAGEEKP</sequence>
<organism evidence="2 3">
    <name type="scientific">Streptomyces pratens</name>
    <dbReference type="NCBI Taxonomy" id="887456"/>
    <lineage>
        <taxon>Bacteria</taxon>
        <taxon>Bacillati</taxon>
        <taxon>Actinomycetota</taxon>
        <taxon>Actinomycetes</taxon>
        <taxon>Kitasatosporales</taxon>
        <taxon>Streptomycetaceae</taxon>
        <taxon>Streptomyces</taxon>
    </lineage>
</organism>
<feature type="region of interest" description="Disordered" evidence="1">
    <location>
        <begin position="1"/>
        <end position="29"/>
    </location>
</feature>
<dbReference type="Proteomes" id="UP001596242">
    <property type="component" value="Unassembled WGS sequence"/>
</dbReference>
<dbReference type="EMBL" id="JBHSPT010000023">
    <property type="protein sequence ID" value="MFC6055885.1"/>
    <property type="molecule type" value="Genomic_DNA"/>
</dbReference>
<evidence type="ECO:0000313" key="3">
    <source>
        <dbReference type="Proteomes" id="UP001596242"/>
    </source>
</evidence>
<accession>A0ABW1LWT1</accession>